<evidence type="ECO:0000256" key="1">
    <source>
        <dbReference type="ARBA" id="ARBA00004496"/>
    </source>
</evidence>
<feature type="compositionally biased region" description="Basic and acidic residues" evidence="4">
    <location>
        <begin position="2851"/>
        <end position="2863"/>
    </location>
</feature>
<keyword evidence="2" id="KW-0963">Cytoplasm</keyword>
<feature type="domain" description="Ig-like" evidence="5">
    <location>
        <begin position="2178"/>
        <end position="2266"/>
    </location>
</feature>
<dbReference type="FunFam" id="2.60.40.10:FF:000962">
    <property type="entry name" value="titin isoform X1"/>
    <property type="match status" value="4"/>
</dbReference>
<dbReference type="CDD" id="cd00096">
    <property type="entry name" value="Ig"/>
    <property type="match status" value="5"/>
</dbReference>
<feature type="domain" description="Ig-like" evidence="5">
    <location>
        <begin position="627"/>
        <end position="729"/>
    </location>
</feature>
<feature type="compositionally biased region" description="Low complexity" evidence="4">
    <location>
        <begin position="1211"/>
        <end position="1228"/>
    </location>
</feature>
<comment type="caution">
    <text evidence="6">The sequence shown here is derived from an EMBL/GenBank/DDBJ whole genome shotgun (WGS) entry which is preliminary data.</text>
</comment>
<dbReference type="PANTHER" id="PTHR47633:SF4">
    <property type="entry name" value="MYOPALLADIN ISOFORM X1"/>
    <property type="match status" value="1"/>
</dbReference>
<dbReference type="PANTHER" id="PTHR47633">
    <property type="entry name" value="IMMUNOGLOBULIN"/>
    <property type="match status" value="1"/>
</dbReference>
<feature type="domain" description="Ig-like" evidence="5">
    <location>
        <begin position="102"/>
        <end position="195"/>
    </location>
</feature>
<feature type="region of interest" description="Disordered" evidence="4">
    <location>
        <begin position="1162"/>
        <end position="1186"/>
    </location>
</feature>
<evidence type="ECO:0000313" key="6">
    <source>
        <dbReference type="EMBL" id="ODN04243.1"/>
    </source>
</evidence>
<dbReference type="InterPro" id="IPR003598">
    <property type="entry name" value="Ig_sub2"/>
</dbReference>
<feature type="domain" description="Ig-like" evidence="5">
    <location>
        <begin position="1274"/>
        <end position="1359"/>
    </location>
</feature>
<feature type="compositionally biased region" description="Basic and acidic residues" evidence="4">
    <location>
        <begin position="2706"/>
        <end position="2724"/>
    </location>
</feature>
<dbReference type="FunFam" id="2.60.40.10:FF:000697">
    <property type="entry name" value="titin isoform X1"/>
    <property type="match status" value="1"/>
</dbReference>
<feature type="compositionally biased region" description="Polar residues" evidence="4">
    <location>
        <begin position="2824"/>
        <end position="2842"/>
    </location>
</feature>
<comment type="subcellular location">
    <subcellularLocation>
        <location evidence="1">Cytoplasm</location>
    </subcellularLocation>
</comment>
<feature type="domain" description="Ig-like" evidence="5">
    <location>
        <begin position="1472"/>
        <end position="1577"/>
    </location>
</feature>
<feature type="domain" description="Ig-like" evidence="5">
    <location>
        <begin position="1844"/>
        <end position="1928"/>
    </location>
</feature>
<dbReference type="GO" id="GO:0005737">
    <property type="term" value="C:cytoplasm"/>
    <property type="evidence" value="ECO:0007669"/>
    <property type="project" value="UniProtKB-SubCell"/>
</dbReference>
<feature type="region of interest" description="Disordered" evidence="4">
    <location>
        <begin position="1207"/>
        <end position="1228"/>
    </location>
</feature>
<dbReference type="InterPro" id="IPR013783">
    <property type="entry name" value="Ig-like_fold"/>
</dbReference>
<evidence type="ECO:0000313" key="7">
    <source>
        <dbReference type="Proteomes" id="UP000094527"/>
    </source>
</evidence>
<dbReference type="OMA" id="RISKYEP"/>
<dbReference type="STRING" id="48709.A0A1D2NG46"/>
<dbReference type="FunFam" id="2.60.40.10:FF:000425">
    <property type="entry name" value="Myosin light chain kinase"/>
    <property type="match status" value="1"/>
</dbReference>
<keyword evidence="3" id="KW-0393">Immunoglobulin domain</keyword>
<dbReference type="SUPFAM" id="SSF48726">
    <property type="entry name" value="Immunoglobulin"/>
    <property type="match status" value="17"/>
</dbReference>
<dbReference type="SMART" id="SM00409">
    <property type="entry name" value="IG"/>
    <property type="match status" value="14"/>
</dbReference>
<feature type="compositionally biased region" description="Basic and acidic residues" evidence="4">
    <location>
        <begin position="1599"/>
        <end position="1611"/>
    </location>
</feature>
<reference evidence="6 7" key="1">
    <citation type="journal article" date="2016" name="Genome Biol. Evol.">
        <title>Gene Family Evolution Reflects Adaptation to Soil Environmental Stressors in the Genome of the Collembolan Orchesella cincta.</title>
        <authorList>
            <person name="Faddeeva-Vakhrusheva A."/>
            <person name="Derks M.F."/>
            <person name="Anvar S.Y."/>
            <person name="Agamennone V."/>
            <person name="Suring W."/>
            <person name="Smit S."/>
            <person name="van Straalen N.M."/>
            <person name="Roelofs D."/>
        </authorList>
    </citation>
    <scope>NUCLEOTIDE SEQUENCE [LARGE SCALE GENOMIC DNA]</scope>
    <source>
        <tissue evidence="6">Mixed pool</tissue>
    </source>
</reference>
<dbReference type="Proteomes" id="UP000094527">
    <property type="component" value="Unassembled WGS sequence"/>
</dbReference>
<dbReference type="OrthoDB" id="6612025at2759"/>
<feature type="compositionally biased region" description="Basic and acidic residues" evidence="4">
    <location>
        <begin position="2762"/>
        <end position="2773"/>
    </location>
</feature>
<feature type="region of interest" description="Disordered" evidence="4">
    <location>
        <begin position="2633"/>
        <end position="2863"/>
    </location>
</feature>
<accession>A0A1D2NG46</accession>
<feature type="compositionally biased region" description="Low complexity" evidence="4">
    <location>
        <begin position="1167"/>
        <end position="1179"/>
    </location>
</feature>
<feature type="compositionally biased region" description="Basic and acidic residues" evidence="4">
    <location>
        <begin position="2745"/>
        <end position="2755"/>
    </location>
</feature>
<feature type="domain" description="Ig-like" evidence="5">
    <location>
        <begin position="1038"/>
        <end position="1129"/>
    </location>
</feature>
<feature type="domain" description="Ig-like" evidence="5">
    <location>
        <begin position="936"/>
        <end position="1027"/>
    </location>
</feature>
<dbReference type="Gene3D" id="2.60.40.10">
    <property type="entry name" value="Immunoglobulins"/>
    <property type="match status" value="17"/>
</dbReference>
<feature type="domain" description="Ig-like" evidence="5">
    <location>
        <begin position="365"/>
        <end position="457"/>
    </location>
</feature>
<feature type="region of interest" description="Disordered" evidence="4">
    <location>
        <begin position="2109"/>
        <end position="2141"/>
    </location>
</feature>
<dbReference type="FunFam" id="2.60.40.10:FF:000022">
    <property type="entry name" value="Cardiac titin"/>
    <property type="match status" value="1"/>
</dbReference>
<dbReference type="SMART" id="SM00408">
    <property type="entry name" value="IGc2"/>
    <property type="match status" value="12"/>
</dbReference>
<dbReference type="InterPro" id="IPR007110">
    <property type="entry name" value="Ig-like_dom"/>
</dbReference>
<feature type="domain" description="Ig-like" evidence="5">
    <location>
        <begin position="2485"/>
        <end position="2581"/>
    </location>
</feature>
<dbReference type="FunFam" id="2.60.40.10:FF:000119">
    <property type="entry name" value="Sallimus, isoform P"/>
    <property type="match status" value="5"/>
</dbReference>
<feature type="domain" description="Ig-like" evidence="5">
    <location>
        <begin position="1622"/>
        <end position="1712"/>
    </location>
</feature>
<dbReference type="Pfam" id="PF07679">
    <property type="entry name" value="I-set"/>
    <property type="match status" value="16"/>
</dbReference>
<evidence type="ECO:0000256" key="3">
    <source>
        <dbReference type="ARBA" id="ARBA00023319"/>
    </source>
</evidence>
<feature type="domain" description="Ig-like" evidence="5">
    <location>
        <begin position="235"/>
        <end position="323"/>
    </location>
</feature>
<proteinExistence type="predicted"/>
<keyword evidence="7" id="KW-1185">Reference proteome</keyword>
<organism evidence="6 7">
    <name type="scientific">Orchesella cincta</name>
    <name type="common">Springtail</name>
    <name type="synonym">Podura cincta</name>
    <dbReference type="NCBI Taxonomy" id="48709"/>
    <lineage>
        <taxon>Eukaryota</taxon>
        <taxon>Metazoa</taxon>
        <taxon>Ecdysozoa</taxon>
        <taxon>Arthropoda</taxon>
        <taxon>Hexapoda</taxon>
        <taxon>Collembola</taxon>
        <taxon>Entomobryomorpha</taxon>
        <taxon>Entomobryoidea</taxon>
        <taxon>Orchesellidae</taxon>
        <taxon>Orchesellinae</taxon>
        <taxon>Orchesella</taxon>
    </lineage>
</organism>
<name>A0A1D2NG46_ORCCI</name>
<feature type="domain" description="Ig-like" evidence="5">
    <location>
        <begin position="816"/>
        <end position="914"/>
    </location>
</feature>
<feature type="domain" description="Ig-like" evidence="5">
    <location>
        <begin position="2280"/>
        <end position="2352"/>
    </location>
</feature>
<feature type="domain" description="Ig-like" evidence="5">
    <location>
        <begin position="2382"/>
        <end position="2478"/>
    </location>
</feature>
<evidence type="ECO:0000256" key="4">
    <source>
        <dbReference type="SAM" id="MobiDB-lite"/>
    </source>
</evidence>
<sequence length="2863" mass="319698">MKVEWFRNDGKPIPQGHRFRTTHDFGFVALDVLYAYPEDSGTYSARATNANGSAVTTAQIVVNPKQSMYLEPLDEQRYQKIKELERAAPARTQEPDAKPEKPVFVTALNNMDNVKESDHVHLECRLTPVNDPNLKVEWFVNGVKLKSGHRFRTTHDFGYVALDILYAYPEDSGTYIAKAVNLVGEAVNTCTVSVSEKKGIYYESQHPDGWAKISALESHKPGRAEFAPEVALGPPKITPLVGKKEILENSRAHFECRVEPSRDPKMKIEWFKDGQPLSAGNRFHTTFDFGYVALDVGQVVPEDSGNYRVRASNELGKCEADIDLRVVGPGSTVISDTDKPLEKFQGLENRVPSRAELEAPTFQRPVFTVPLENLESAENANVHFEARLIPVGDPNLKVEWFRNEVPVEESSRIKKTHDFGYVALDVQGARAEDSGTYIARAKNLLGEAVTTASLKVGATANLDFQSVHPDGLAKIQQLENKPGAKVDIPDKVFDKPVFTSSLTGPSELLEGQHAHYECRVVPIGDPTLTYEWFCNGAEIKMGTRYRSTADFGFVTLDISSVIPEDSGMYSIKVRNSAGEAINSISLKVHGKSSVQTEPMQPSSWNKIQDLETSPQTAVRPDQIVSEPPVFTRNLEEYALAENSTLHMEAFVEPKSDPKLGVQWFKNGVPLNLGSRMRTTFDFGLVTLDINGLSHLNNIEIEEGKSSSFACQVEPRRIPSSRLSGSSTVARSRRLRGHAPSLTLETLGSTSRALMVKMRATNARGTAQTTGTLKVIRSDKGVLDDTIHPKGAEGLQKVEEAEDALQAKGRRRSVKTPDIAVIKPWFEPPLPNEMRLKENQPLNLECRVEPKSDPDLKVEWFVNGKPVSGTRFKSTFDFGFVNLTLDDVHEKLDSGVYTAHAYNKHGEAFTSWRLEAALAREARDRQRSGADKPGQPPKFTTPFENLRNLQEGDLAHFEATLIPVGDETMKVEWFKDGKPIEAGHRIRTVYAFGMVVLEIFDCKLEDNGIYTARATNAYGKDEISTELECVIASERVVKPKFTVPLKNLENVPESTSVHFEATLIPVGDPNMVVEWFHNGEPLQPSSRVKTVYDFGFVVLDIGGVTDIDEGLYECRARNLHGSDRTQAILNLIKLHRGIASEPIDPDAYARILELEAFGRENQSSAPLSSCSHRNSPPSSRTSSWLRDRAPTSRLGSFPLMIRSSLSRGGRTGFNSGPGTSSGSSTTSASSFWTCSTATKRTRGSTKPGRRTSLWKSTAQRASLACSSKASLIFDPQIPKSMFGAFEKIRENAHLEARITPTDDPKLTIEWLLNGKPLRAGSRFKTFHDFGFVILEISSVYMEDSGNYECRAYNEFGEAVTTCSLVCSGKRSSCNLDSQLTRMGLDFDKIAKLEAQSPTNDPKMKIDWFHNGRGDHHGFRGPRAISRLRFVILEINGVTPRDQGHKNVLNFLFVLVTTHKHSVERARFVDGGVPSVGEADVGADSDDPAAARELPNWHRVTPEAGGVAVEAVEPVNDPTMRIEWYFNGKPIVLGSRMHTSDDFGFISLDLDWTFARDTGEYLCRAVNPWGFATTRAKLTCKGKRDIVLESQLPKGIDATRLSELERGPIKEQQPDNSNLPSGPPKFIKTLNNFTIVESEPLHLECTVEPKADPTMKVEWFHNGKPLKMGSRFHTVYDFGYVTLDILYTYEEDAGSYVCVATNMHGEDRTESQIICRSQPTIILQNQMPKGMKKFETLIQMEAAIKKYTSEVHLTEDDIYDPDKKQPPRFVTQIQSQNELKEMNATKFECQLSPVGDPHMKTSGKPSIVYDTQLPAGMHSIEKIREMEANWLRRKSIEESERAREAPNFVTKPDVVEVWEGDWAKFCCRVTGFPRPRVLWIVNGRTVMNGSRYKLTYDGMWHLDIPKTRQYDHGKVEVLAKNSLGEAYACTQLVVKNRHDDYRALLKNSPRPWYDLELKAYQDTRYGSDLEKIFAERLTTNRTQVHINEQGEYSNKIVEDQETEWQKLLKARGLDYQKIKEIEESQLTKEQKIRELNRQHALANQSSLSRTAAKVYDEKVDVAKQAIVEHAKQVSSRQISQVFKYAQKQQEEREAQQSHLANLKHWKSDEHTLSQEEQTKLQDLDEATAKSVEERVSKQTQKTQEGDLEITRKITETEVKSTESKAKVVEGVATGPFKVAPNFTRKIQPCRVLEKGEARFEVEFDGDPLPIVKWFRDDFHIQDSLDFQITTVAKRSTLVIQEVFMEDSGIFSVVAENPGGQAKCSANLVVEEPRSAGAKLSPPNFVKTLESVRTTVGAPLVLDCVLASGSKPIEDVFWIKDGKKLSGDVRIKITGVDNNYTLEIRDATVADQGKYEVVGLNSAGEARCECEVVITEPVALTKPKPESGIVKGIEPLTTANEGQSAVLSIQFAKFGNSMVRWTKNGKDVKQSRSVRLSQELTAGVTKCSIKFDQVFPEDEGEYTVSVVRNGNVIATSKGTLQIAPVGQPSSVLNLVKMVDVSCEEGDTATFQTEILGFQPQNKLKVQWFRENALIPESEDFEMMQEGSHVVLLIKSTYEEDSGTFTVRVSDIANGNQVESSARLTVKKRVSTTRKQWKKLTRLSSSSTQFGQKTSTASTMDVHLERLNLRIEEYMKSSGLQQASESTTVSWRTRKQSPFVQQPEAPKQPEEALPRKRSASDPAPERRAPEQLGEIPDSEAPQLEQYEAPETGKREPAEREVPRIEQAKPEVAQAPEEAPVSVYQRQGRKKPEAVDEKRIPMGKGRIPQEKPEGEVVELKPFTKPGPEQTPGAPIDKPIAPTPVSFPERSEVPLEMRTPAGIADKAVESSGSRPVEQATSRQQTSLATRHKARAKKLPEPEPKPEPVF</sequence>
<feature type="region of interest" description="Disordered" evidence="4">
    <location>
        <begin position="1599"/>
        <end position="1621"/>
    </location>
</feature>
<dbReference type="InterPro" id="IPR003599">
    <property type="entry name" value="Ig_sub"/>
</dbReference>
<dbReference type="EMBL" id="LJIJ01000050">
    <property type="protein sequence ID" value="ODN04243.1"/>
    <property type="molecule type" value="Genomic_DNA"/>
</dbReference>
<gene>
    <name evidence="6" type="ORF">Ocin01_02442</name>
</gene>
<feature type="domain" description="Ig-like" evidence="5">
    <location>
        <begin position="496"/>
        <end position="587"/>
    </location>
</feature>
<dbReference type="InterPro" id="IPR013098">
    <property type="entry name" value="Ig_I-set"/>
</dbReference>
<feature type="compositionally biased region" description="Polar residues" evidence="4">
    <location>
        <begin position="2634"/>
        <end position="2656"/>
    </location>
</feature>
<protein>
    <submittedName>
        <fullName evidence="6">Titin</fullName>
    </submittedName>
</protein>
<dbReference type="InterPro" id="IPR036179">
    <property type="entry name" value="Ig-like_dom_sf"/>
</dbReference>
<evidence type="ECO:0000259" key="5">
    <source>
        <dbReference type="PROSITE" id="PS50835"/>
    </source>
</evidence>
<evidence type="ECO:0000256" key="2">
    <source>
        <dbReference type="ARBA" id="ARBA00022490"/>
    </source>
</evidence>
<dbReference type="PROSITE" id="PS50835">
    <property type="entry name" value="IG_LIKE"/>
    <property type="match status" value="16"/>
</dbReference>
<feature type="compositionally biased region" description="Basic and acidic residues" evidence="4">
    <location>
        <begin position="2109"/>
        <end position="2134"/>
    </location>
</feature>
<feature type="region of interest" description="Disordered" evidence="4">
    <location>
        <begin position="922"/>
        <end position="941"/>
    </location>
</feature>